<evidence type="ECO:0000256" key="9">
    <source>
        <dbReference type="SAM" id="Phobius"/>
    </source>
</evidence>
<evidence type="ECO:0000256" key="3">
    <source>
        <dbReference type="ARBA" id="ARBA00022553"/>
    </source>
</evidence>
<dbReference type="PANTHER" id="PTHR34220">
    <property type="entry name" value="SENSOR HISTIDINE KINASE YPDA"/>
    <property type="match status" value="1"/>
</dbReference>
<proteinExistence type="predicted"/>
<dbReference type="SMART" id="SM00304">
    <property type="entry name" value="HAMP"/>
    <property type="match status" value="1"/>
</dbReference>
<evidence type="ECO:0000259" key="10">
    <source>
        <dbReference type="PROSITE" id="PS50885"/>
    </source>
</evidence>
<dbReference type="AlphaFoldDB" id="A0A1H6TXF6"/>
<keyword evidence="4" id="KW-0808">Transferase</keyword>
<dbReference type="SUPFAM" id="SSF158472">
    <property type="entry name" value="HAMP domain-like"/>
    <property type="match status" value="1"/>
</dbReference>
<evidence type="ECO:0000256" key="4">
    <source>
        <dbReference type="ARBA" id="ARBA00022679"/>
    </source>
</evidence>
<dbReference type="InterPro" id="IPR010559">
    <property type="entry name" value="Sig_transdc_His_kin_internal"/>
</dbReference>
<keyword evidence="12" id="KW-1185">Reference proteome</keyword>
<evidence type="ECO:0000256" key="1">
    <source>
        <dbReference type="ARBA" id="ARBA00004651"/>
    </source>
</evidence>
<reference evidence="11 12" key="1">
    <citation type="submission" date="2016-10" db="EMBL/GenBank/DDBJ databases">
        <authorList>
            <person name="de Groot N.N."/>
        </authorList>
    </citation>
    <scope>NUCLEOTIDE SEQUENCE [LARGE SCALE GENOMIC DNA]</scope>
    <source>
        <strain evidence="11 12">DSM 2179</strain>
    </source>
</reference>
<dbReference type="CDD" id="cd06225">
    <property type="entry name" value="HAMP"/>
    <property type="match status" value="1"/>
</dbReference>
<evidence type="ECO:0000256" key="7">
    <source>
        <dbReference type="ARBA" id="ARBA00022989"/>
    </source>
</evidence>
<dbReference type="Pfam" id="PF06580">
    <property type="entry name" value="His_kinase"/>
    <property type="match status" value="1"/>
</dbReference>
<dbReference type="PROSITE" id="PS50885">
    <property type="entry name" value="HAMP"/>
    <property type="match status" value="1"/>
</dbReference>
<feature type="domain" description="HAMP" evidence="10">
    <location>
        <begin position="357"/>
        <end position="409"/>
    </location>
</feature>
<dbReference type="SUPFAM" id="SSF55874">
    <property type="entry name" value="ATPase domain of HSP90 chaperone/DNA topoisomerase II/histidine kinase"/>
    <property type="match status" value="1"/>
</dbReference>
<organism evidence="11 12">
    <name type="scientific">Propionispira arboris</name>
    <dbReference type="NCBI Taxonomy" id="84035"/>
    <lineage>
        <taxon>Bacteria</taxon>
        <taxon>Bacillati</taxon>
        <taxon>Bacillota</taxon>
        <taxon>Negativicutes</taxon>
        <taxon>Selenomonadales</taxon>
        <taxon>Selenomonadaceae</taxon>
        <taxon>Propionispira</taxon>
    </lineage>
</organism>
<dbReference type="Proteomes" id="UP000199662">
    <property type="component" value="Unassembled WGS sequence"/>
</dbReference>
<dbReference type="InterPro" id="IPR003660">
    <property type="entry name" value="HAMP_dom"/>
</dbReference>
<dbReference type="InterPro" id="IPR003594">
    <property type="entry name" value="HATPase_dom"/>
</dbReference>
<dbReference type="InterPro" id="IPR050640">
    <property type="entry name" value="Bact_2-comp_sensor_kinase"/>
</dbReference>
<dbReference type="PANTHER" id="PTHR34220:SF7">
    <property type="entry name" value="SENSOR HISTIDINE KINASE YPDA"/>
    <property type="match status" value="1"/>
</dbReference>
<dbReference type="Pfam" id="PF02518">
    <property type="entry name" value="HATPase_c"/>
    <property type="match status" value="1"/>
</dbReference>
<keyword evidence="8 9" id="KW-0472">Membrane</keyword>
<dbReference type="InterPro" id="IPR033479">
    <property type="entry name" value="dCache_1"/>
</dbReference>
<accession>A0A1H6TXF6</accession>
<dbReference type="InterPro" id="IPR036890">
    <property type="entry name" value="HATPase_C_sf"/>
</dbReference>
<dbReference type="GO" id="GO:0000155">
    <property type="term" value="F:phosphorelay sensor kinase activity"/>
    <property type="evidence" value="ECO:0007669"/>
    <property type="project" value="InterPro"/>
</dbReference>
<dbReference type="SMART" id="SM00387">
    <property type="entry name" value="HATPase_c"/>
    <property type="match status" value="1"/>
</dbReference>
<dbReference type="Gene3D" id="3.30.565.10">
    <property type="entry name" value="Histidine kinase-like ATPase, C-terminal domain"/>
    <property type="match status" value="1"/>
</dbReference>
<dbReference type="Gene3D" id="3.30.450.20">
    <property type="entry name" value="PAS domain"/>
    <property type="match status" value="1"/>
</dbReference>
<comment type="subcellular location">
    <subcellularLocation>
        <location evidence="1">Cell membrane</location>
        <topology evidence="1">Multi-pass membrane protein</topology>
    </subcellularLocation>
</comment>
<evidence type="ECO:0000256" key="8">
    <source>
        <dbReference type="ARBA" id="ARBA00023136"/>
    </source>
</evidence>
<dbReference type="EMBL" id="FNZK01000001">
    <property type="protein sequence ID" value="SEI80905.1"/>
    <property type="molecule type" value="Genomic_DNA"/>
</dbReference>
<keyword evidence="5 9" id="KW-0812">Transmembrane</keyword>
<name>A0A1H6TXF6_9FIRM</name>
<dbReference type="RefSeq" id="WP_091828349.1">
    <property type="nucleotide sequence ID" value="NZ_FNZK01000001.1"/>
</dbReference>
<keyword evidence="2" id="KW-1003">Cell membrane</keyword>
<keyword evidence="3" id="KW-0597">Phosphoprotein</keyword>
<dbReference type="GO" id="GO:0005886">
    <property type="term" value="C:plasma membrane"/>
    <property type="evidence" value="ECO:0007669"/>
    <property type="project" value="UniProtKB-SubCell"/>
</dbReference>
<dbReference type="STRING" id="84035.SAMN05660742_101112"/>
<sequence>MRYLKNSFSKRLVQNYFVAKLIMLFRNLKIRTRLVFLFMVLSLIPLLVTVFVFYQQFNYSLQEKISTYSVQVMSQIAQNIKRDLDRLENDSIEIEFSDVVQNTLLKYDAMSEWEVEHAQLGMREEYTKKFYSLRNVSDVLIYTRQGKKINAYGDPGMKLNLTADYTKDFLLQLQDKDGGVVWDAVNSDNEFYLVKYATSAEQLRRSDGILLGRAIKSIDTGEAIGFLIIRSSEEYLSDIYKDIDIGVGSKIFVVDTKGTIISSGDPQMRISSHYQDMELIAELKQQAQAGKRVFNYSIEENKNLIAFAPIQGADWFVVGVIPFSYLNSNSQEIYEKTLVIAIGCFLAAVFLAYFFAATILAPLQRLRTAMNQARQGDLSVSIKDEYNDEIGEVTQRFNAMLRQINKLLENIKYKEKQKRRAELKALQSQINPHFLSNTLNTVRFLAKAQNAYNIENITTSLINIFHTMVGSGDELIGIGEEIEYIKNYLNIQEYRYLNKFNIIYNIEPELLQYRIPKMLLQPIIENALIHGIEPMDGQGTIVLKGYLEDKTVKFVITDNGVGMSKKILAVLLNRQTASSSGLTGIGIANVNERIKMYFGNSYGVSIESELNFYTTVEIILPAMQQGGEHHVSGIDC</sequence>
<evidence type="ECO:0000313" key="11">
    <source>
        <dbReference type="EMBL" id="SEI80905.1"/>
    </source>
</evidence>
<dbReference type="Pfam" id="PF00672">
    <property type="entry name" value="HAMP"/>
    <property type="match status" value="1"/>
</dbReference>
<evidence type="ECO:0000256" key="5">
    <source>
        <dbReference type="ARBA" id="ARBA00022692"/>
    </source>
</evidence>
<gene>
    <name evidence="11" type="ORF">SAMN05660742_101112</name>
</gene>
<keyword evidence="6 11" id="KW-0418">Kinase</keyword>
<feature type="transmembrane region" description="Helical" evidence="9">
    <location>
        <begin position="338"/>
        <end position="361"/>
    </location>
</feature>
<evidence type="ECO:0000256" key="6">
    <source>
        <dbReference type="ARBA" id="ARBA00022777"/>
    </source>
</evidence>
<feature type="transmembrane region" description="Helical" evidence="9">
    <location>
        <begin position="304"/>
        <end position="326"/>
    </location>
</feature>
<evidence type="ECO:0000313" key="12">
    <source>
        <dbReference type="Proteomes" id="UP000199662"/>
    </source>
</evidence>
<protein>
    <submittedName>
        <fullName evidence="11">Two-component system, sensor histidine kinase YesM</fullName>
    </submittedName>
</protein>
<evidence type="ECO:0000256" key="2">
    <source>
        <dbReference type="ARBA" id="ARBA00022475"/>
    </source>
</evidence>
<dbReference type="CDD" id="cd12912">
    <property type="entry name" value="PDC2_MCP_like"/>
    <property type="match status" value="1"/>
</dbReference>
<dbReference type="Gene3D" id="6.10.340.10">
    <property type="match status" value="1"/>
</dbReference>
<dbReference type="Pfam" id="PF02743">
    <property type="entry name" value="dCache_1"/>
    <property type="match status" value="1"/>
</dbReference>
<keyword evidence="7 9" id="KW-1133">Transmembrane helix</keyword>
<feature type="transmembrane region" description="Helical" evidence="9">
    <location>
        <begin position="34"/>
        <end position="54"/>
    </location>
</feature>